<gene>
    <name evidence="1" type="ORF">CDL15_Pgr023213</name>
</gene>
<proteinExistence type="predicted"/>
<protein>
    <submittedName>
        <fullName evidence="1">Uncharacterized protein</fullName>
    </submittedName>
</protein>
<dbReference type="EMBL" id="MTKT01002440">
    <property type="protein sequence ID" value="OWM79801.1"/>
    <property type="molecule type" value="Genomic_DNA"/>
</dbReference>
<dbReference type="AlphaFoldDB" id="A0A218X5M3"/>
<reference evidence="1" key="1">
    <citation type="submission" date="2017-06" db="EMBL/GenBank/DDBJ databases">
        <title>The pomegranate genome and the genomics of punicalagin biosynthesis.</title>
        <authorList>
            <person name="Xu C."/>
        </authorList>
    </citation>
    <scope>NUCLEOTIDE SEQUENCE [LARGE SCALE GENOMIC DNA]</scope>
    <source>
        <tissue evidence="1">Fresh leaf</tissue>
    </source>
</reference>
<name>A0A218X5M3_PUNGR</name>
<comment type="caution">
    <text evidence="1">The sequence shown here is derived from an EMBL/GenBank/DDBJ whole genome shotgun (WGS) entry which is preliminary data.</text>
</comment>
<sequence>MTRSTSCGAYSRYKVVASPQYWNETRLGVGAEMATASQQAKGYVQALQLQRIRTNNLDISQSATERLAASPATCMSTRKNQVVPR</sequence>
<evidence type="ECO:0000313" key="1">
    <source>
        <dbReference type="EMBL" id="OWM79801.1"/>
    </source>
</evidence>
<dbReference type="Proteomes" id="UP000197138">
    <property type="component" value="Unassembled WGS sequence"/>
</dbReference>
<accession>A0A218X5M3</accession>
<organism evidence="1">
    <name type="scientific">Punica granatum</name>
    <name type="common">Pomegranate</name>
    <dbReference type="NCBI Taxonomy" id="22663"/>
    <lineage>
        <taxon>Eukaryota</taxon>
        <taxon>Viridiplantae</taxon>
        <taxon>Streptophyta</taxon>
        <taxon>Embryophyta</taxon>
        <taxon>Tracheophyta</taxon>
        <taxon>Spermatophyta</taxon>
        <taxon>Magnoliopsida</taxon>
        <taxon>eudicotyledons</taxon>
        <taxon>Gunneridae</taxon>
        <taxon>Pentapetalae</taxon>
        <taxon>rosids</taxon>
        <taxon>malvids</taxon>
        <taxon>Myrtales</taxon>
        <taxon>Lythraceae</taxon>
        <taxon>Punica</taxon>
    </lineage>
</organism>